<dbReference type="KEGG" id="naj:B1756_16355"/>
<dbReference type="OrthoDB" id="285635at2157"/>
<name>A0A2Z2HVA4_9EURY</name>
<evidence type="ECO:0000259" key="1">
    <source>
        <dbReference type="Pfam" id="PF17782"/>
    </source>
</evidence>
<organism evidence="2 3">
    <name type="scientific">Natrarchaeobaculum aegyptiacum</name>
    <dbReference type="NCBI Taxonomy" id="745377"/>
    <lineage>
        <taxon>Archaea</taxon>
        <taxon>Methanobacteriati</taxon>
        <taxon>Methanobacteriota</taxon>
        <taxon>Stenosarchaea group</taxon>
        <taxon>Halobacteria</taxon>
        <taxon>Halobacteriales</taxon>
        <taxon>Natrialbaceae</taxon>
        <taxon>Natrarchaeobaculum</taxon>
    </lineage>
</organism>
<evidence type="ECO:0000313" key="3">
    <source>
        <dbReference type="Proteomes" id="UP000250088"/>
    </source>
</evidence>
<dbReference type="GeneID" id="32895678"/>
<dbReference type="SUPFAM" id="SSF46785">
    <property type="entry name" value="Winged helix' DNA-binding domain"/>
    <property type="match status" value="1"/>
</dbReference>
<dbReference type="Pfam" id="PF17782">
    <property type="entry name" value="WHD_DprA"/>
    <property type="match status" value="1"/>
</dbReference>
<proteinExistence type="predicted"/>
<dbReference type="EMBL" id="CP019893">
    <property type="protein sequence ID" value="ARS91142.1"/>
    <property type="molecule type" value="Genomic_DNA"/>
</dbReference>
<accession>A0A2Z2HVA4</accession>
<dbReference type="InterPro" id="IPR036390">
    <property type="entry name" value="WH_DNA-bd_sf"/>
</dbReference>
<dbReference type="Proteomes" id="UP000250088">
    <property type="component" value="Chromosome"/>
</dbReference>
<dbReference type="AlphaFoldDB" id="A0A2Z2HVA4"/>
<dbReference type="InterPro" id="IPR036388">
    <property type="entry name" value="WH-like_DNA-bd_sf"/>
</dbReference>
<dbReference type="InterPro" id="IPR041614">
    <property type="entry name" value="DprA_WH"/>
</dbReference>
<protein>
    <recommendedName>
        <fullName evidence="1">DprA winged helix domain-containing protein</fullName>
    </recommendedName>
</protein>
<feature type="domain" description="DprA winged helix" evidence="1">
    <location>
        <begin position="3"/>
        <end position="60"/>
    </location>
</feature>
<reference evidence="3" key="1">
    <citation type="submission" date="2017-02" db="EMBL/GenBank/DDBJ databases">
        <title>Natronthermophilus aegyptiacus gen. nov.,sp. nov., an aerobic, extremely halophilic alkalithermophilic archaeon isolated from the athalassohaline Wadi An Natrun, Egypt.</title>
        <authorList>
            <person name="Zhao B."/>
        </authorList>
    </citation>
    <scope>NUCLEOTIDE SEQUENCE [LARGE SCALE GENOMIC DNA]</scope>
    <source>
        <strain evidence="3">JW/NM-HA 15</strain>
    </source>
</reference>
<gene>
    <name evidence="2" type="ORF">B1756_16355</name>
</gene>
<evidence type="ECO:0000313" key="2">
    <source>
        <dbReference type="EMBL" id="ARS91142.1"/>
    </source>
</evidence>
<dbReference type="Gene3D" id="1.10.10.10">
    <property type="entry name" value="Winged helix-like DNA-binding domain superfamily/Winged helix DNA-binding domain"/>
    <property type="match status" value="1"/>
</dbReference>
<keyword evidence="3" id="KW-1185">Reference proteome</keyword>
<sequence length="74" mass="8049">MSTPEPPDFSRHRRLLEILADVGPTTVPEVAARLEAHPVTVERQCLELQRAGRIRQCTGGKLVLADDGSTASNN</sequence>
<dbReference type="RefSeq" id="WP_086889511.1">
    <property type="nucleotide sequence ID" value="NZ_CP019893.1"/>
</dbReference>